<gene>
    <name evidence="2" type="ORF">ACFQ21_22110</name>
</gene>
<dbReference type="Proteomes" id="UP001597112">
    <property type="component" value="Unassembled WGS sequence"/>
</dbReference>
<feature type="transmembrane region" description="Helical" evidence="1">
    <location>
        <begin position="41"/>
        <end position="60"/>
    </location>
</feature>
<accession>A0ABW3K8W0</accession>
<name>A0ABW3K8W0_9BACT</name>
<feature type="transmembrane region" description="Helical" evidence="1">
    <location>
        <begin position="122"/>
        <end position="143"/>
    </location>
</feature>
<evidence type="ECO:0000313" key="3">
    <source>
        <dbReference type="Proteomes" id="UP001597112"/>
    </source>
</evidence>
<proteinExistence type="predicted"/>
<keyword evidence="1" id="KW-0812">Transmembrane</keyword>
<comment type="caution">
    <text evidence="2">The sequence shown here is derived from an EMBL/GenBank/DDBJ whole genome shotgun (WGS) entry which is preliminary data.</text>
</comment>
<keyword evidence="1" id="KW-0472">Membrane</keyword>
<protein>
    <submittedName>
        <fullName evidence="2">Uncharacterized protein</fullName>
    </submittedName>
</protein>
<organism evidence="2 3">
    <name type="scientific">Ohtaekwangia kribbensis</name>
    <dbReference type="NCBI Taxonomy" id="688913"/>
    <lineage>
        <taxon>Bacteria</taxon>
        <taxon>Pseudomonadati</taxon>
        <taxon>Bacteroidota</taxon>
        <taxon>Cytophagia</taxon>
        <taxon>Cytophagales</taxon>
        <taxon>Fulvivirgaceae</taxon>
        <taxon>Ohtaekwangia</taxon>
    </lineage>
</organism>
<sequence>MADFDQIQLLWNKQGSTARVPDVSWLQKENKTTKGKMLQQVLFRGVVLSATGTVIFFFLLKNGFGVKSYLSQVAVAGLSILVFMQGLVELYVAILLAKIDELQNPTEHIYSWKNHFQVRSRILMVSGPVYFISFNALMVLFFVEALHDFTIWERVAFGVGYTAWILYGWFVVRKRTIQKEVQRIRLTIENLQKISMALKA</sequence>
<keyword evidence="1" id="KW-1133">Transmembrane helix</keyword>
<reference evidence="3" key="1">
    <citation type="journal article" date="2019" name="Int. J. Syst. Evol. Microbiol.">
        <title>The Global Catalogue of Microorganisms (GCM) 10K type strain sequencing project: providing services to taxonomists for standard genome sequencing and annotation.</title>
        <authorList>
            <consortium name="The Broad Institute Genomics Platform"/>
            <consortium name="The Broad Institute Genome Sequencing Center for Infectious Disease"/>
            <person name="Wu L."/>
            <person name="Ma J."/>
        </authorList>
    </citation>
    <scope>NUCLEOTIDE SEQUENCE [LARGE SCALE GENOMIC DNA]</scope>
    <source>
        <strain evidence="3">CCUG 58938</strain>
    </source>
</reference>
<feature type="transmembrane region" description="Helical" evidence="1">
    <location>
        <begin position="155"/>
        <end position="172"/>
    </location>
</feature>
<evidence type="ECO:0000256" key="1">
    <source>
        <dbReference type="SAM" id="Phobius"/>
    </source>
</evidence>
<evidence type="ECO:0000313" key="2">
    <source>
        <dbReference type="EMBL" id="MFD1002036.1"/>
    </source>
</evidence>
<dbReference type="RefSeq" id="WP_377582756.1">
    <property type="nucleotide sequence ID" value="NZ_JBHTKA010000008.1"/>
</dbReference>
<keyword evidence="3" id="KW-1185">Reference proteome</keyword>
<dbReference type="EMBL" id="JBHTKA010000008">
    <property type="protein sequence ID" value="MFD1002036.1"/>
    <property type="molecule type" value="Genomic_DNA"/>
</dbReference>
<feature type="transmembrane region" description="Helical" evidence="1">
    <location>
        <begin position="72"/>
        <end position="97"/>
    </location>
</feature>